<dbReference type="RefSeq" id="WP_073373214.1">
    <property type="nucleotide sequence ID" value="NZ_FQXS01000001.1"/>
</dbReference>
<dbReference type="Pfam" id="PF05973">
    <property type="entry name" value="Gp49"/>
    <property type="match status" value="1"/>
</dbReference>
<dbReference type="STRING" id="1121409.SAMN02745124_00432"/>
<dbReference type="EMBL" id="FQXS01000001">
    <property type="protein sequence ID" value="SHH39648.1"/>
    <property type="molecule type" value="Genomic_DNA"/>
</dbReference>
<protein>
    <submittedName>
        <fullName evidence="1">Phage-related protein</fullName>
    </submittedName>
</protein>
<gene>
    <name evidence="1" type="ORF">SAMN02745124_00432</name>
</gene>
<organism evidence="1 2">
    <name type="scientific">Desulfofustis glycolicus DSM 9705</name>
    <dbReference type="NCBI Taxonomy" id="1121409"/>
    <lineage>
        <taxon>Bacteria</taxon>
        <taxon>Pseudomonadati</taxon>
        <taxon>Thermodesulfobacteriota</taxon>
        <taxon>Desulfobulbia</taxon>
        <taxon>Desulfobulbales</taxon>
        <taxon>Desulfocapsaceae</taxon>
        <taxon>Desulfofustis</taxon>
    </lineage>
</organism>
<keyword evidence="2" id="KW-1185">Reference proteome</keyword>
<evidence type="ECO:0000313" key="1">
    <source>
        <dbReference type="EMBL" id="SHH39648.1"/>
    </source>
</evidence>
<dbReference type="AlphaFoldDB" id="A0A1M5SN04"/>
<dbReference type="InterPro" id="IPR009241">
    <property type="entry name" value="HigB-like"/>
</dbReference>
<sequence length="109" mass="12362">MKWHVTFYNEKVETETLSFPPGIVANFLHIAELIEEFGPALGLPYTKALGDGLFEIRAKGKEGIGRSFFCTVKGQEIIILHSFIKKSQKTPKKELKTAQTRLKALRKKK</sequence>
<dbReference type="Proteomes" id="UP000184139">
    <property type="component" value="Unassembled WGS sequence"/>
</dbReference>
<evidence type="ECO:0000313" key="2">
    <source>
        <dbReference type="Proteomes" id="UP000184139"/>
    </source>
</evidence>
<name>A0A1M5SN04_9BACT</name>
<proteinExistence type="predicted"/>
<accession>A0A1M5SN04</accession>
<reference evidence="1 2" key="1">
    <citation type="submission" date="2016-11" db="EMBL/GenBank/DDBJ databases">
        <authorList>
            <person name="Jaros S."/>
            <person name="Januszkiewicz K."/>
            <person name="Wedrychowicz H."/>
        </authorList>
    </citation>
    <scope>NUCLEOTIDE SEQUENCE [LARGE SCALE GENOMIC DNA]</scope>
    <source>
        <strain evidence="1 2">DSM 9705</strain>
    </source>
</reference>
<dbReference type="OrthoDB" id="3233388at2"/>